<protein>
    <submittedName>
        <fullName evidence="3">Short-chain dehydrogenase</fullName>
    </submittedName>
</protein>
<comment type="caution">
    <text evidence="3">The sequence shown here is derived from an EMBL/GenBank/DDBJ whole genome shotgun (WGS) entry which is preliminary data.</text>
</comment>
<dbReference type="PANTHER" id="PTHR43899">
    <property type="entry name" value="RH59310P"/>
    <property type="match status" value="1"/>
</dbReference>
<comment type="similarity">
    <text evidence="1">Belongs to the short-chain dehydrogenases/reductases (SDR) family.</text>
</comment>
<dbReference type="InterPro" id="IPR051019">
    <property type="entry name" value="VLCFA-Steroid_DH"/>
</dbReference>
<sequence>MKDLRAAYGQYAVVTGASSGIGEQFARRLAAAGVDVVLVARRKDRLEALAAELSRAHGTTTKVVALDLLTPGAVDDLCQQVADLDVGIVVANAGFYFAGPLVANSLADELDVLTIHGAVPLQLAHRFGRGFAQRRRGAIVLVSSSIAASPVPFEANYAAVKAYVLSLGQALNHELKKDGVDVLVVSPGQTQTEGLDNAAGIDFGRLAGSKMDPARVARTALDNLGKRAHVIPGAVNRAADLMGKYLLPRRWSVRLYASIIGRALTGDTGPRRG</sequence>
<keyword evidence="4" id="KW-1185">Reference proteome</keyword>
<dbReference type="EMBL" id="NMUL01000010">
    <property type="protein sequence ID" value="OXM68476.1"/>
    <property type="molecule type" value="Genomic_DNA"/>
</dbReference>
<dbReference type="Proteomes" id="UP000215199">
    <property type="component" value="Unassembled WGS sequence"/>
</dbReference>
<evidence type="ECO:0000313" key="3">
    <source>
        <dbReference type="EMBL" id="OXM68476.1"/>
    </source>
</evidence>
<dbReference type="PANTHER" id="PTHR43899:SF13">
    <property type="entry name" value="RH59310P"/>
    <property type="match status" value="1"/>
</dbReference>
<evidence type="ECO:0000256" key="2">
    <source>
        <dbReference type="ARBA" id="ARBA00023002"/>
    </source>
</evidence>
<dbReference type="PIRSF" id="PIRSF000126">
    <property type="entry name" value="11-beta-HSD1"/>
    <property type="match status" value="1"/>
</dbReference>
<keyword evidence="2" id="KW-0560">Oxidoreductase</keyword>
<dbReference type="Gene3D" id="3.40.50.720">
    <property type="entry name" value="NAD(P)-binding Rossmann-like Domain"/>
    <property type="match status" value="1"/>
</dbReference>
<proteinExistence type="inferred from homology"/>
<dbReference type="OrthoDB" id="9797538at2"/>
<dbReference type="InterPro" id="IPR036291">
    <property type="entry name" value="NAD(P)-bd_dom_sf"/>
</dbReference>
<dbReference type="InterPro" id="IPR002347">
    <property type="entry name" value="SDR_fam"/>
</dbReference>
<reference evidence="4" key="1">
    <citation type="submission" date="2017-07" db="EMBL/GenBank/DDBJ databases">
        <title>Comparative genome mining reveals phylogenetic distribution patterns of secondary metabolites in Amycolatopsis.</title>
        <authorList>
            <person name="Adamek M."/>
            <person name="Alanjary M."/>
            <person name="Sales-Ortells H."/>
            <person name="Goodfellow M."/>
            <person name="Bull A.T."/>
            <person name="Kalinowski J."/>
            <person name="Ziemert N."/>
        </authorList>
    </citation>
    <scope>NUCLEOTIDE SEQUENCE [LARGE SCALE GENOMIC DNA]</scope>
    <source>
        <strain evidence="4">H5</strain>
    </source>
</reference>
<evidence type="ECO:0000313" key="4">
    <source>
        <dbReference type="Proteomes" id="UP000215199"/>
    </source>
</evidence>
<dbReference type="Pfam" id="PF00106">
    <property type="entry name" value="adh_short"/>
    <property type="match status" value="1"/>
</dbReference>
<dbReference type="RefSeq" id="WP_093947798.1">
    <property type="nucleotide sequence ID" value="NZ_NMUL01000010.1"/>
</dbReference>
<dbReference type="SUPFAM" id="SSF51735">
    <property type="entry name" value="NAD(P)-binding Rossmann-fold domains"/>
    <property type="match status" value="1"/>
</dbReference>
<dbReference type="GO" id="GO:0016491">
    <property type="term" value="F:oxidoreductase activity"/>
    <property type="evidence" value="ECO:0007669"/>
    <property type="project" value="UniProtKB-KW"/>
</dbReference>
<gene>
    <name evidence="3" type="ORF">CF165_13270</name>
</gene>
<name>A0A229TB34_9PSEU</name>
<dbReference type="AlphaFoldDB" id="A0A229TB34"/>
<dbReference type="PRINTS" id="PR00081">
    <property type="entry name" value="GDHRDH"/>
</dbReference>
<accession>A0A229TB34</accession>
<evidence type="ECO:0000256" key="1">
    <source>
        <dbReference type="ARBA" id="ARBA00006484"/>
    </source>
</evidence>
<organism evidence="3 4">
    <name type="scientific">Amycolatopsis vastitatis</name>
    <dbReference type="NCBI Taxonomy" id="1905142"/>
    <lineage>
        <taxon>Bacteria</taxon>
        <taxon>Bacillati</taxon>
        <taxon>Actinomycetota</taxon>
        <taxon>Actinomycetes</taxon>
        <taxon>Pseudonocardiales</taxon>
        <taxon>Pseudonocardiaceae</taxon>
        <taxon>Amycolatopsis</taxon>
    </lineage>
</organism>